<accession>A0A151IPJ3</accession>
<evidence type="ECO:0000313" key="8">
    <source>
        <dbReference type="Proteomes" id="UP000078542"/>
    </source>
</evidence>
<dbReference type="Proteomes" id="UP000078542">
    <property type="component" value="Unassembled WGS sequence"/>
</dbReference>
<evidence type="ECO:0000256" key="1">
    <source>
        <dbReference type="ARBA" id="ARBA00022723"/>
    </source>
</evidence>
<dbReference type="GO" id="GO:0043565">
    <property type="term" value="F:sequence-specific DNA binding"/>
    <property type="evidence" value="ECO:0007669"/>
    <property type="project" value="InterPro"/>
</dbReference>
<keyword evidence="4 5" id="KW-0238">DNA-binding</keyword>
<dbReference type="Pfam" id="PF05485">
    <property type="entry name" value="THAP"/>
    <property type="match status" value="1"/>
</dbReference>
<dbReference type="STRING" id="456900.A0A151IPJ3"/>
<dbReference type="AlphaFoldDB" id="A0A151IPJ3"/>
<dbReference type="GO" id="GO:0008270">
    <property type="term" value="F:zinc ion binding"/>
    <property type="evidence" value="ECO:0007669"/>
    <property type="project" value="UniProtKB-KW"/>
</dbReference>
<proteinExistence type="predicted"/>
<evidence type="ECO:0000259" key="6">
    <source>
        <dbReference type="PROSITE" id="PS50950"/>
    </source>
</evidence>
<dbReference type="PANTHER" id="PTHR46600:SF11">
    <property type="entry name" value="THAP DOMAIN-CONTAINING PROTEIN 10"/>
    <property type="match status" value="1"/>
</dbReference>
<keyword evidence="1" id="KW-0479">Metal-binding</keyword>
<dbReference type="SUPFAM" id="SSF57716">
    <property type="entry name" value="Glucocorticoid receptor-like (DNA-binding domain)"/>
    <property type="match status" value="1"/>
</dbReference>
<dbReference type="InterPro" id="IPR038441">
    <property type="entry name" value="THAP_Znf_sf"/>
</dbReference>
<dbReference type="PANTHER" id="PTHR46600">
    <property type="entry name" value="THAP DOMAIN-CONTAINING"/>
    <property type="match status" value="1"/>
</dbReference>
<dbReference type="PROSITE" id="PS50950">
    <property type="entry name" value="ZF_THAP"/>
    <property type="match status" value="1"/>
</dbReference>
<dbReference type="InterPro" id="IPR006612">
    <property type="entry name" value="THAP_Znf"/>
</dbReference>
<keyword evidence="2 5" id="KW-0863">Zinc-finger</keyword>
<name>A0A151IPJ3_9HYME</name>
<organism evidence="7 8">
    <name type="scientific">Cyphomyrmex costatus</name>
    <dbReference type="NCBI Taxonomy" id="456900"/>
    <lineage>
        <taxon>Eukaryota</taxon>
        <taxon>Metazoa</taxon>
        <taxon>Ecdysozoa</taxon>
        <taxon>Arthropoda</taxon>
        <taxon>Hexapoda</taxon>
        <taxon>Insecta</taxon>
        <taxon>Pterygota</taxon>
        <taxon>Neoptera</taxon>
        <taxon>Endopterygota</taxon>
        <taxon>Hymenoptera</taxon>
        <taxon>Apocrita</taxon>
        <taxon>Aculeata</taxon>
        <taxon>Formicoidea</taxon>
        <taxon>Formicidae</taxon>
        <taxon>Myrmicinae</taxon>
        <taxon>Cyphomyrmex</taxon>
    </lineage>
</organism>
<protein>
    <recommendedName>
        <fullName evidence="6">THAP-type domain-containing protein</fullName>
    </recommendedName>
</protein>
<keyword evidence="3" id="KW-0862">Zinc</keyword>
<keyword evidence="8" id="KW-1185">Reference proteome</keyword>
<evidence type="ECO:0000256" key="2">
    <source>
        <dbReference type="ARBA" id="ARBA00022771"/>
    </source>
</evidence>
<evidence type="ECO:0000313" key="7">
    <source>
        <dbReference type="EMBL" id="KYN07258.1"/>
    </source>
</evidence>
<sequence length="111" mass="13007">MTKQCILCKIEESPLCNCSFHKFPAKEILREKWLIALNLTKSQNTRNKYVCSNHFDEQSYHSHDEYRSRKRLRSGVVPIHCLETPTENVAQKTLNEPMEVTKEISEILIQS</sequence>
<feature type="domain" description="THAP-type" evidence="6">
    <location>
        <begin position="1"/>
        <end position="81"/>
    </location>
</feature>
<dbReference type="SMART" id="SM00980">
    <property type="entry name" value="THAP"/>
    <property type="match status" value="1"/>
</dbReference>
<evidence type="ECO:0000256" key="4">
    <source>
        <dbReference type="ARBA" id="ARBA00023125"/>
    </source>
</evidence>
<dbReference type="Gene3D" id="6.20.210.20">
    <property type="entry name" value="THAP domain"/>
    <property type="match status" value="1"/>
</dbReference>
<evidence type="ECO:0000256" key="3">
    <source>
        <dbReference type="ARBA" id="ARBA00022833"/>
    </source>
</evidence>
<gene>
    <name evidence="7" type="ORF">ALC62_01779</name>
</gene>
<dbReference type="EMBL" id="KQ976891">
    <property type="protein sequence ID" value="KYN07258.1"/>
    <property type="molecule type" value="Genomic_DNA"/>
</dbReference>
<dbReference type="InterPro" id="IPR026516">
    <property type="entry name" value="THAP1/10"/>
</dbReference>
<reference evidence="7 8" key="1">
    <citation type="submission" date="2016-03" db="EMBL/GenBank/DDBJ databases">
        <title>Cyphomyrmex costatus WGS genome.</title>
        <authorList>
            <person name="Nygaard S."/>
            <person name="Hu H."/>
            <person name="Boomsma J."/>
            <person name="Zhang G."/>
        </authorList>
    </citation>
    <scope>NUCLEOTIDE SEQUENCE [LARGE SCALE GENOMIC DNA]</scope>
    <source>
        <strain evidence="7">MS0001</strain>
        <tissue evidence="7">Whole body</tissue>
    </source>
</reference>
<evidence type="ECO:0000256" key="5">
    <source>
        <dbReference type="PROSITE-ProRule" id="PRU00309"/>
    </source>
</evidence>